<dbReference type="SUPFAM" id="SSF52540">
    <property type="entry name" value="P-loop containing nucleoside triphosphate hydrolases"/>
    <property type="match status" value="1"/>
</dbReference>
<accession>A0A1M5Y6B0</accession>
<proteinExistence type="predicted"/>
<dbReference type="PANTHER" id="PTHR47962">
    <property type="entry name" value="ATP-DEPENDENT HELICASE LHR-RELATED-RELATED"/>
    <property type="match status" value="1"/>
</dbReference>
<keyword evidence="2" id="KW-1185">Reference proteome</keyword>
<evidence type="ECO:0000313" key="1">
    <source>
        <dbReference type="EMBL" id="SHI07621.1"/>
    </source>
</evidence>
<name>A0A1M5Y6B0_9CLOT</name>
<protein>
    <recommendedName>
        <fullName evidence="3">Helicase C-terminal domain-containing protein</fullName>
    </recommendedName>
</protein>
<dbReference type="GO" id="GO:0016887">
    <property type="term" value="F:ATP hydrolysis activity"/>
    <property type="evidence" value="ECO:0007669"/>
    <property type="project" value="TreeGrafter"/>
</dbReference>
<dbReference type="Proteomes" id="UP000184447">
    <property type="component" value="Unassembled WGS sequence"/>
</dbReference>
<reference evidence="1 2" key="1">
    <citation type="submission" date="2016-11" db="EMBL/GenBank/DDBJ databases">
        <authorList>
            <person name="Jaros S."/>
            <person name="Januszkiewicz K."/>
            <person name="Wedrychowicz H."/>
        </authorList>
    </citation>
    <scope>NUCLEOTIDE SEQUENCE [LARGE SCALE GENOMIC DNA]</scope>
    <source>
        <strain evidence="1 2">DSM 8605</strain>
    </source>
</reference>
<dbReference type="GO" id="GO:0003677">
    <property type="term" value="F:DNA binding"/>
    <property type="evidence" value="ECO:0007669"/>
    <property type="project" value="TreeGrafter"/>
</dbReference>
<dbReference type="EMBL" id="FQXM01000060">
    <property type="protein sequence ID" value="SHI07621.1"/>
    <property type="molecule type" value="Genomic_DNA"/>
</dbReference>
<dbReference type="InterPro" id="IPR027417">
    <property type="entry name" value="P-loop_NTPase"/>
</dbReference>
<dbReference type="STRING" id="1121316.SAMN02745207_04238"/>
<organism evidence="1 2">
    <name type="scientific">Clostridium grantii DSM 8605</name>
    <dbReference type="NCBI Taxonomy" id="1121316"/>
    <lineage>
        <taxon>Bacteria</taxon>
        <taxon>Bacillati</taxon>
        <taxon>Bacillota</taxon>
        <taxon>Clostridia</taxon>
        <taxon>Eubacteriales</taxon>
        <taxon>Clostridiaceae</taxon>
        <taxon>Clostridium</taxon>
    </lineage>
</organism>
<evidence type="ECO:0008006" key="3">
    <source>
        <dbReference type="Google" id="ProtNLM"/>
    </source>
</evidence>
<evidence type="ECO:0000313" key="2">
    <source>
        <dbReference type="Proteomes" id="UP000184447"/>
    </source>
</evidence>
<dbReference type="InterPro" id="IPR052511">
    <property type="entry name" value="ATP-dep_Helicase"/>
</dbReference>
<gene>
    <name evidence="1" type="ORF">SAMN02745207_04238</name>
</gene>
<dbReference type="PANTHER" id="PTHR47962:SF7">
    <property type="entry name" value="MITOCHONDRIAL ATP-DEPENDENT HELICASE IRC3-RELATED"/>
    <property type="match status" value="1"/>
</dbReference>
<sequence>MTQSEGLDIPLIDLVMFLRPTQSPTIFFQQLGRGLRKATGKKYLNVLDFIGNYKKAVLVPFLLTGDTTLIRNRNQRKSFVSLQPFFGSTSGVLIFTIM</sequence>
<dbReference type="Gene3D" id="3.40.50.300">
    <property type="entry name" value="P-loop containing nucleotide triphosphate hydrolases"/>
    <property type="match status" value="1"/>
</dbReference>
<dbReference type="AlphaFoldDB" id="A0A1M5Y6B0"/>